<evidence type="ECO:0000256" key="9">
    <source>
        <dbReference type="ARBA" id="ARBA00023180"/>
    </source>
</evidence>
<evidence type="ECO:0000256" key="2">
    <source>
        <dbReference type="ARBA" id="ARBA00008685"/>
    </source>
</evidence>
<keyword evidence="8 15" id="KW-0675">Receptor</keyword>
<comment type="subcellular location">
    <subcellularLocation>
        <location evidence="1">Membrane</location>
        <topology evidence="1">Multi-pass membrane protein</topology>
    </subcellularLocation>
</comment>
<organism evidence="15 16">
    <name type="scientific">Homarus americanus</name>
    <name type="common">American lobster</name>
    <dbReference type="NCBI Taxonomy" id="6706"/>
    <lineage>
        <taxon>Eukaryota</taxon>
        <taxon>Metazoa</taxon>
        <taxon>Ecdysozoa</taxon>
        <taxon>Arthropoda</taxon>
        <taxon>Crustacea</taxon>
        <taxon>Multicrustacea</taxon>
        <taxon>Malacostraca</taxon>
        <taxon>Eumalacostraca</taxon>
        <taxon>Eucarida</taxon>
        <taxon>Decapoda</taxon>
        <taxon>Pleocyemata</taxon>
        <taxon>Astacidea</taxon>
        <taxon>Nephropoidea</taxon>
        <taxon>Nephropidae</taxon>
        <taxon>Homarus</taxon>
    </lineage>
</organism>
<dbReference type="Pfam" id="PF00060">
    <property type="entry name" value="Lig_chan"/>
    <property type="match status" value="1"/>
</dbReference>
<evidence type="ECO:0000256" key="4">
    <source>
        <dbReference type="ARBA" id="ARBA00022692"/>
    </source>
</evidence>
<evidence type="ECO:0000256" key="7">
    <source>
        <dbReference type="ARBA" id="ARBA00023136"/>
    </source>
</evidence>
<keyword evidence="5 12" id="KW-1133">Transmembrane helix</keyword>
<name>A0A8J5JTW7_HOMAM</name>
<evidence type="ECO:0000256" key="12">
    <source>
        <dbReference type="SAM" id="Phobius"/>
    </source>
</evidence>
<dbReference type="Gene3D" id="1.10.287.70">
    <property type="match status" value="1"/>
</dbReference>
<dbReference type="EMBL" id="JAHLQT010027705">
    <property type="protein sequence ID" value="KAG7162371.1"/>
    <property type="molecule type" value="Genomic_DNA"/>
</dbReference>
<dbReference type="SUPFAM" id="SSF53850">
    <property type="entry name" value="Periplasmic binding protein-like II"/>
    <property type="match status" value="1"/>
</dbReference>
<dbReference type="GO" id="GO:0015276">
    <property type="term" value="F:ligand-gated monoatomic ion channel activity"/>
    <property type="evidence" value="ECO:0007669"/>
    <property type="project" value="InterPro"/>
</dbReference>
<evidence type="ECO:0000259" key="13">
    <source>
        <dbReference type="SMART" id="SM00079"/>
    </source>
</evidence>
<dbReference type="PANTHER" id="PTHR18966">
    <property type="entry name" value="IONOTROPIC GLUTAMATE RECEPTOR"/>
    <property type="match status" value="1"/>
</dbReference>
<keyword evidence="6" id="KW-0406">Ion transport</keyword>
<evidence type="ECO:0000313" key="16">
    <source>
        <dbReference type="Proteomes" id="UP000747542"/>
    </source>
</evidence>
<dbReference type="GO" id="GO:0016020">
    <property type="term" value="C:membrane"/>
    <property type="evidence" value="ECO:0007669"/>
    <property type="project" value="UniProtKB-SubCell"/>
</dbReference>
<dbReference type="Proteomes" id="UP000747542">
    <property type="component" value="Unassembled WGS sequence"/>
</dbReference>
<accession>A0A8J5JTW7</accession>
<dbReference type="AlphaFoldDB" id="A0A8J5JTW7"/>
<keyword evidence="10" id="KW-1071">Ligand-gated ion channel</keyword>
<dbReference type="Gene3D" id="3.40.190.10">
    <property type="entry name" value="Periplasmic binding protein-like II"/>
    <property type="match status" value="1"/>
</dbReference>
<keyword evidence="3" id="KW-0813">Transport</keyword>
<evidence type="ECO:0000256" key="1">
    <source>
        <dbReference type="ARBA" id="ARBA00004141"/>
    </source>
</evidence>
<gene>
    <name evidence="15" type="primary">Gria2-L7</name>
    <name evidence="15" type="ORF">Hamer_G007893</name>
</gene>
<feature type="non-terminal residue" evidence="15">
    <location>
        <position position="1"/>
    </location>
</feature>
<dbReference type="SMART" id="SM00079">
    <property type="entry name" value="PBPe"/>
    <property type="match status" value="1"/>
</dbReference>
<protein>
    <submittedName>
        <fullName evidence="15">Glutamate receptor 2-like 7</fullName>
    </submittedName>
</protein>
<evidence type="ECO:0000256" key="5">
    <source>
        <dbReference type="ARBA" id="ARBA00022989"/>
    </source>
</evidence>
<evidence type="ECO:0000256" key="6">
    <source>
        <dbReference type="ARBA" id="ARBA00023065"/>
    </source>
</evidence>
<comment type="caution">
    <text evidence="15">The sequence shown here is derived from an EMBL/GenBank/DDBJ whole genome shotgun (WGS) entry which is preliminary data.</text>
</comment>
<dbReference type="Pfam" id="PF10613">
    <property type="entry name" value="Lig_chan-Glu_bd"/>
    <property type="match status" value="1"/>
</dbReference>
<comment type="similarity">
    <text evidence="2">Belongs to the glutamate-gated ion channel (TC 1.A.10.1) family.</text>
</comment>
<evidence type="ECO:0000313" key="15">
    <source>
        <dbReference type="EMBL" id="KAG7162371.1"/>
    </source>
</evidence>
<evidence type="ECO:0000256" key="3">
    <source>
        <dbReference type="ARBA" id="ARBA00022448"/>
    </source>
</evidence>
<evidence type="ECO:0000256" key="8">
    <source>
        <dbReference type="ARBA" id="ARBA00023170"/>
    </source>
</evidence>
<sequence length="555" mass="62267">EDLRQLVAPWGMGVFEVAVDGQDANVTQAQLSRVVDEARRVGHSHITTEARLRQVSWCVTVVVVSDDPAFLAAFAEWSLKGRLLVWSTRLLVVTRLPLQELQLLHKVMSGRNTMLLIVGDTSVSLRVEVYVQLPYRQLGGQFLRIATWTHNQGLVSRTHLPLFPDKFSKFLNAPKLKVAAIVMSHFKIVKMNDAESAGDERVVYTGAIANVVEYLSRALNFTYKYVMPPDGSFGTKAEDGSWTGMVGLVSREEADIAIGPFGLTPIRAEAVDFTWPLSYDNTKILAGLGDPEVDPWGFLLPLAPLVWAAILTALLMLLTVILMCSSCLSPKTSTFFIRLTDTHGFIRVLLQQTAIISMEWWWWQRVMLGVWMLMTLVLTRSYAGNLMSLLAVRHIPQPFQSLREVIDDPSTITIWQSRSINAEYLRTAKSGIIQEVADLGADGRVMYTTHEKYKSVVDTLVRRGTHVLVDIHINIRNLMAQDFSQVLALTESGIFMRWFWMSFPNSTKCLNPPKRITVRTSLSLSNLWGMFVVMAGGSVLSLLVLCVELLTYSIF</sequence>
<keyword evidence="9" id="KW-0325">Glycoprotein</keyword>
<feature type="domain" description="Ionotropic glutamate receptor L-glutamate and glycine-binding" evidence="14">
    <location>
        <begin position="188"/>
        <end position="251"/>
    </location>
</feature>
<dbReference type="InterPro" id="IPR015683">
    <property type="entry name" value="Ionotropic_Glu_rcpt"/>
</dbReference>
<keyword evidence="16" id="KW-1185">Reference proteome</keyword>
<feature type="transmembrane region" description="Helical" evidence="12">
    <location>
        <begin position="305"/>
        <end position="324"/>
    </location>
</feature>
<evidence type="ECO:0000256" key="10">
    <source>
        <dbReference type="ARBA" id="ARBA00023286"/>
    </source>
</evidence>
<keyword evidence="4 12" id="KW-0812">Transmembrane</keyword>
<proteinExistence type="inferred from homology"/>
<dbReference type="InterPro" id="IPR001320">
    <property type="entry name" value="Iontro_rcpt_C"/>
</dbReference>
<keyword evidence="7 12" id="KW-0472">Membrane</keyword>
<feature type="transmembrane region" description="Helical" evidence="12">
    <location>
        <begin position="527"/>
        <end position="550"/>
    </location>
</feature>
<dbReference type="SMART" id="SM00918">
    <property type="entry name" value="Lig_chan-Glu_bd"/>
    <property type="match status" value="1"/>
</dbReference>
<keyword evidence="11" id="KW-0407">Ion channel</keyword>
<reference evidence="15" key="1">
    <citation type="journal article" date="2021" name="Sci. Adv.">
        <title>The American lobster genome reveals insights on longevity, neural, and immune adaptations.</title>
        <authorList>
            <person name="Polinski J.M."/>
            <person name="Zimin A.V."/>
            <person name="Clark K.F."/>
            <person name="Kohn A.B."/>
            <person name="Sadowski N."/>
            <person name="Timp W."/>
            <person name="Ptitsyn A."/>
            <person name="Khanna P."/>
            <person name="Romanova D.Y."/>
            <person name="Williams P."/>
            <person name="Greenwood S.J."/>
            <person name="Moroz L.L."/>
            <person name="Walt D.R."/>
            <person name="Bodnar A.G."/>
        </authorList>
    </citation>
    <scope>NUCLEOTIDE SEQUENCE</scope>
    <source>
        <strain evidence="15">GMGI-L3</strain>
    </source>
</reference>
<dbReference type="InterPro" id="IPR019594">
    <property type="entry name" value="Glu/Gly-bd"/>
</dbReference>
<evidence type="ECO:0000256" key="11">
    <source>
        <dbReference type="ARBA" id="ARBA00023303"/>
    </source>
</evidence>
<feature type="domain" description="Ionotropic glutamate receptor C-terminal" evidence="13">
    <location>
        <begin position="175"/>
        <end position="503"/>
    </location>
</feature>
<evidence type="ECO:0000259" key="14">
    <source>
        <dbReference type="SMART" id="SM00918"/>
    </source>
</evidence>